<keyword evidence="5" id="KW-1185">Reference proteome</keyword>
<dbReference type="EMBL" id="CP123525">
    <property type="protein sequence ID" value="WGM08255.1"/>
    <property type="molecule type" value="Genomic_DNA"/>
</dbReference>
<geneLocation type="plasmid" evidence="4">
    <name>parsfin13</name>
</geneLocation>
<keyword evidence="3" id="KW-0238">DNA-binding</keyword>
<evidence type="ECO:0000313" key="5">
    <source>
        <dbReference type="Proteomes" id="UP001177592"/>
    </source>
</evidence>
<organism evidence="2 4">
    <name type="scientific">Arsenophonus nasoniae</name>
    <name type="common">son-killer infecting Nasonia vitripennis</name>
    <dbReference type="NCBI Taxonomy" id="638"/>
    <lineage>
        <taxon>Bacteria</taxon>
        <taxon>Pseudomonadati</taxon>
        <taxon>Pseudomonadota</taxon>
        <taxon>Gammaproteobacteria</taxon>
        <taxon>Enterobacterales</taxon>
        <taxon>Morganellaceae</taxon>
        <taxon>Arsenophonus</taxon>
    </lineage>
</organism>
<gene>
    <name evidence="2" type="ORF">ArsFIN_55620</name>
    <name evidence="3" type="ORF">QE258_22735</name>
</gene>
<dbReference type="RefSeq" id="WP_051297213.1">
    <property type="nucleotide sequence ID" value="NZ_CP038625.1"/>
</dbReference>
<evidence type="ECO:0000313" key="2">
    <source>
        <dbReference type="EMBL" id="QBY46951.1"/>
    </source>
</evidence>
<dbReference type="Proteomes" id="UP000295134">
    <property type="component" value="Plasmid pArsFIN13"/>
</dbReference>
<evidence type="ECO:0000313" key="4">
    <source>
        <dbReference type="Proteomes" id="UP000295134"/>
    </source>
</evidence>
<dbReference type="InterPro" id="IPR038147">
    <property type="entry name" value="Cox_sf"/>
</dbReference>
<keyword evidence="2" id="KW-0614">Plasmid</keyword>
<evidence type="ECO:0000256" key="1">
    <source>
        <dbReference type="SAM" id="MobiDB-lite"/>
    </source>
</evidence>
<name>A0A4P7L2Y3_9GAMM</name>
<feature type="region of interest" description="Disordered" evidence="1">
    <location>
        <begin position="1"/>
        <end position="23"/>
    </location>
</feature>
<protein>
    <submittedName>
        <fullName evidence="3">Cox family DNA-binding protein</fullName>
    </submittedName>
    <submittedName>
        <fullName evidence="2">Regulatory phage protein cox</fullName>
    </submittedName>
</protein>
<accession>A0A4P7L2Y3</accession>
<reference evidence="2 4" key="1">
    <citation type="submission" date="2019-03" db="EMBL/GenBank/DDBJ databases">
        <title>Long-read sequencing reveals hyperdense prophage content in a complex bacterial symbiont genome.</title>
        <authorList>
            <person name="Frost C.L."/>
            <person name="Siozios S."/>
            <person name="Nadal-Jimenez P."/>
            <person name="Brockhurst M.A."/>
            <person name="King K.C."/>
            <person name="Darby A.C."/>
            <person name="Hurst G.D.D."/>
        </authorList>
    </citation>
    <scope>NUCLEOTIDE SEQUENCE [LARGE SCALE GENOMIC DNA]</scope>
    <source>
        <strain evidence="2 4">FIN</strain>
        <plasmid evidence="4">parsfin13</plasmid>
        <plasmid evidence="2">pArsFIN13</plasmid>
    </source>
</reference>
<evidence type="ECO:0000313" key="3">
    <source>
        <dbReference type="EMBL" id="WGM08255.1"/>
    </source>
</evidence>
<proteinExistence type="predicted"/>
<dbReference type="Gene3D" id="6.10.200.10">
    <property type="entry name" value="Regulatory phage protein Cox"/>
    <property type="match status" value="1"/>
</dbReference>
<geneLocation type="plasmid" evidence="2">
    <name>pArsFIN13</name>
</geneLocation>
<dbReference type="GeneID" id="39751647"/>
<reference evidence="3" key="2">
    <citation type="submission" date="2023-04" db="EMBL/GenBank/DDBJ databases">
        <title>Genome dynamics across the evolutionary transition to endosymbiosis.</title>
        <authorList>
            <person name="Siozios S."/>
            <person name="Nadal-Jimenez P."/>
            <person name="Azagi T."/>
            <person name="Sprong H."/>
            <person name="Frost C.L."/>
            <person name="Parratt S.R."/>
            <person name="Taylor G."/>
            <person name="Brettell L."/>
            <person name="Lew K.C."/>
            <person name="Croft L."/>
            <person name="King K.C."/>
            <person name="Brockhurst M.A."/>
            <person name="Hypsa V."/>
            <person name="Novakova E."/>
            <person name="Darby A.C."/>
            <person name="Hurst G.D.D."/>
        </authorList>
    </citation>
    <scope>NUCLEOTIDE SEQUENCE</scope>
    <source>
        <strain evidence="3">ANv_CAN</strain>
        <plasmid evidence="3">paNv_CAN2</plasmid>
    </source>
</reference>
<geneLocation type="plasmid" evidence="3 5">
    <name>paNv_CAN2</name>
</geneLocation>
<dbReference type="EMBL" id="CP038625">
    <property type="protein sequence ID" value="QBY46951.1"/>
    <property type="molecule type" value="Genomic_DNA"/>
</dbReference>
<sequence length="126" mass="14420">MSSRFSGKSLPVQASGESDVSEEEVACTGNKKKKLSYQGPLAKLVTIDRFAAYAGFTTGAIRKMCLRGILPAHQMKNPNNPEGKGTWYINRDLWDKLSEQLPKIEPQEWHSWKDYWMYDRKASHKK</sequence>
<dbReference type="Pfam" id="PF10743">
    <property type="entry name" value="Phage_Cox"/>
    <property type="match status" value="1"/>
</dbReference>
<dbReference type="AlphaFoldDB" id="A0A4P7L2Y3"/>
<dbReference type="KEGG" id="ans:ArsFIN_55620"/>
<dbReference type="Proteomes" id="UP001177592">
    <property type="component" value="Plasmid paNv_CAN2"/>
</dbReference>
<dbReference type="InterPro" id="IPR019679">
    <property type="entry name" value="Phage_P2_Cox"/>
</dbReference>
<dbReference type="GO" id="GO:0003677">
    <property type="term" value="F:DNA binding"/>
    <property type="evidence" value="ECO:0007669"/>
    <property type="project" value="UniProtKB-KW"/>
</dbReference>